<comment type="caution">
    <text evidence="9">The sequence shown here is derived from an EMBL/GenBank/DDBJ whole genome shotgun (WGS) entry which is preliminary data.</text>
</comment>
<dbReference type="Gene3D" id="3.30.240.20">
    <property type="entry name" value="bsu07140 like domains"/>
    <property type="match status" value="2"/>
</dbReference>
<dbReference type="EMBL" id="JADCLJ010000022">
    <property type="protein sequence ID" value="MBE4909438.1"/>
    <property type="molecule type" value="Genomic_DNA"/>
</dbReference>
<evidence type="ECO:0000256" key="2">
    <source>
        <dbReference type="ARBA" id="ARBA00006448"/>
    </source>
</evidence>
<dbReference type="InterPro" id="IPR012452">
    <property type="entry name" value="DUF1657"/>
</dbReference>
<sequence>MSEWVEVVIRSFGILIGLFLITKLLGKKQLSKLSFFEYIAGITIGNIAGTLSMDLRLNMANGISSILVWLLFPLVLSLLSLKSKTVRDFVEGKSTVFIKNGKIMEDNLKKEQYSADELLEQLRRKNIFRVADVEFALLEPTGEITALLKREKQPLTVGDIIKNSASIKEPQTVMMDGSILDEPLSTIGLNRGWLKEELDKIGVTPENVFLAQVDSFGQLTVDLYDDKVQVPPPVTLKLLQASIKKCEADFELFALQTESQAAKEMYMKNAEKIREIENKVKPYLEG</sequence>
<evidence type="ECO:0000256" key="7">
    <source>
        <dbReference type="SAM" id="Phobius"/>
    </source>
</evidence>
<name>A0ABR9QLQ4_9BACI</name>
<evidence type="ECO:0000256" key="1">
    <source>
        <dbReference type="ARBA" id="ARBA00004651"/>
    </source>
</evidence>
<evidence type="ECO:0000313" key="10">
    <source>
        <dbReference type="Proteomes" id="UP001516662"/>
    </source>
</evidence>
<evidence type="ECO:0000259" key="8">
    <source>
        <dbReference type="Pfam" id="PF04239"/>
    </source>
</evidence>
<proteinExistence type="inferred from homology"/>
<organism evidence="9 10">
    <name type="scientific">Litchfieldia luteola</name>
    <dbReference type="NCBI Taxonomy" id="682179"/>
    <lineage>
        <taxon>Bacteria</taxon>
        <taxon>Bacillati</taxon>
        <taxon>Bacillota</taxon>
        <taxon>Bacilli</taxon>
        <taxon>Bacillales</taxon>
        <taxon>Bacillaceae</taxon>
        <taxon>Litchfieldia</taxon>
    </lineage>
</organism>
<feature type="transmembrane region" description="Helical" evidence="7">
    <location>
        <begin position="33"/>
        <end position="53"/>
    </location>
</feature>
<comment type="similarity">
    <text evidence="2">Belongs to the UPF0702 family.</text>
</comment>
<keyword evidence="4 7" id="KW-0812">Transmembrane</keyword>
<protein>
    <submittedName>
        <fullName evidence="9">DUF421 domain-containing protein</fullName>
    </submittedName>
</protein>
<comment type="subcellular location">
    <subcellularLocation>
        <location evidence="1">Cell membrane</location>
        <topology evidence="1">Multi-pass membrane protein</topology>
    </subcellularLocation>
</comment>
<evidence type="ECO:0000313" key="9">
    <source>
        <dbReference type="EMBL" id="MBE4909438.1"/>
    </source>
</evidence>
<evidence type="ECO:0000256" key="6">
    <source>
        <dbReference type="ARBA" id="ARBA00023136"/>
    </source>
</evidence>
<keyword evidence="3" id="KW-1003">Cell membrane</keyword>
<dbReference type="PANTHER" id="PTHR34582:SF7">
    <property type="entry name" value="UPF0702 TRANSMEMBRANE PROTEIN YDFS"/>
    <property type="match status" value="1"/>
</dbReference>
<gene>
    <name evidence="9" type="ORF">IMZ08_15405</name>
</gene>
<feature type="domain" description="YetF C-terminal" evidence="8">
    <location>
        <begin position="82"/>
        <end position="214"/>
    </location>
</feature>
<dbReference type="Pfam" id="PF04239">
    <property type="entry name" value="DUF421"/>
    <property type="match status" value="1"/>
</dbReference>
<reference evidence="9 10" key="1">
    <citation type="submission" date="2020-10" db="EMBL/GenBank/DDBJ databases">
        <title>Bacillus sp. HD4P25, an endophyte from a halophyte.</title>
        <authorList>
            <person name="Sun J.-Q."/>
        </authorList>
    </citation>
    <scope>NUCLEOTIDE SEQUENCE [LARGE SCALE GENOMIC DNA]</scope>
    <source>
        <strain evidence="9 10">YIM 93174</strain>
    </source>
</reference>
<feature type="transmembrane region" description="Helical" evidence="7">
    <location>
        <begin position="59"/>
        <end position="79"/>
    </location>
</feature>
<keyword evidence="6 7" id="KW-0472">Membrane</keyword>
<keyword evidence="5 7" id="KW-1133">Transmembrane helix</keyword>
<dbReference type="InterPro" id="IPR023090">
    <property type="entry name" value="UPF0702_alpha/beta_dom_sf"/>
</dbReference>
<dbReference type="InterPro" id="IPR007353">
    <property type="entry name" value="DUF421"/>
</dbReference>
<evidence type="ECO:0000256" key="3">
    <source>
        <dbReference type="ARBA" id="ARBA00022475"/>
    </source>
</evidence>
<evidence type="ECO:0000256" key="4">
    <source>
        <dbReference type="ARBA" id="ARBA00022692"/>
    </source>
</evidence>
<accession>A0ABR9QLQ4</accession>
<dbReference type="PANTHER" id="PTHR34582">
    <property type="entry name" value="UPF0702 TRANSMEMBRANE PROTEIN YCAP"/>
    <property type="match status" value="1"/>
</dbReference>
<keyword evidence="10" id="KW-1185">Reference proteome</keyword>
<dbReference type="RefSeq" id="WP_193538065.1">
    <property type="nucleotide sequence ID" value="NZ_JADCLJ010000022.1"/>
</dbReference>
<evidence type="ECO:0000256" key="5">
    <source>
        <dbReference type="ARBA" id="ARBA00022989"/>
    </source>
</evidence>
<dbReference type="Pfam" id="PF07870">
    <property type="entry name" value="DUF1657"/>
    <property type="match status" value="1"/>
</dbReference>
<feature type="transmembrane region" description="Helical" evidence="7">
    <location>
        <begin position="7"/>
        <end position="26"/>
    </location>
</feature>
<dbReference type="Proteomes" id="UP001516662">
    <property type="component" value="Unassembled WGS sequence"/>
</dbReference>